<gene>
    <name evidence="5" type="ORF">SAMN05661044_05431</name>
</gene>
<dbReference type="Pfam" id="PF08534">
    <property type="entry name" value="Redoxin"/>
    <property type="match status" value="1"/>
</dbReference>
<dbReference type="GO" id="GO:0016491">
    <property type="term" value="F:oxidoreductase activity"/>
    <property type="evidence" value="ECO:0007669"/>
    <property type="project" value="InterPro"/>
</dbReference>
<keyword evidence="2" id="KW-0201">Cytochrome c-type biogenesis</keyword>
<feature type="domain" description="Thioredoxin" evidence="4">
    <location>
        <begin position="228"/>
        <end position="377"/>
    </location>
</feature>
<dbReference type="CDD" id="cd02966">
    <property type="entry name" value="TlpA_like_family"/>
    <property type="match status" value="1"/>
</dbReference>
<accession>A0A1H7Z7X7</accession>
<dbReference type="Pfam" id="PF00578">
    <property type="entry name" value="AhpC-TSA"/>
    <property type="match status" value="1"/>
</dbReference>
<name>A0A1H7Z7X7_OLID1</name>
<evidence type="ECO:0000313" key="6">
    <source>
        <dbReference type="Proteomes" id="UP000199421"/>
    </source>
</evidence>
<evidence type="ECO:0000259" key="4">
    <source>
        <dbReference type="PROSITE" id="PS51352"/>
    </source>
</evidence>
<dbReference type="AlphaFoldDB" id="A0A1H7Z7X7"/>
<proteinExistence type="predicted"/>
<evidence type="ECO:0000313" key="5">
    <source>
        <dbReference type="EMBL" id="SEM53589.1"/>
    </source>
</evidence>
<dbReference type="PANTHER" id="PTHR43640">
    <property type="entry name" value="OS07G0260300 PROTEIN"/>
    <property type="match status" value="1"/>
</dbReference>
<keyword evidence="3" id="KW-0676">Redox-active center</keyword>
<dbReference type="RefSeq" id="WP_093332649.1">
    <property type="nucleotide sequence ID" value="NZ_FOAF01000015.1"/>
</dbReference>
<evidence type="ECO:0000256" key="2">
    <source>
        <dbReference type="ARBA" id="ARBA00022748"/>
    </source>
</evidence>
<comment type="subcellular location">
    <subcellularLocation>
        <location evidence="1">Cell envelope</location>
    </subcellularLocation>
</comment>
<sequence length="380" mass="43490">MIRLTKHVFPYSLGMLFLLLFSTLTSFTHRKNYQEALKINDKAPDFSLRGIDDKRYTLKDFEKSPILVVIFTCNHCPTAQAYEDRIINLTNKYQSQGVSVVAISPNDPSAVRLDELGYSEYSDSLEEMKLRAQDKKFNFPYLYDGEEQIVSKQYGAVATPHVFIFDNKRTLQYRGRFDDNENPKEVQHHNVISAIESLLAKKEVAVQETKTFGCSVKWAEKENTVQKADAAWAKEPVTLNPIQVTQIDSLIENKSDKLRLINVWATWCGPCVAEFSSFVTINRMYRNRPFELITISADDPKKPQLAVDFLKKKGAANQNFLFAGKSKYDLIEAIDENWPGALPYTLLVAPGGKILYSKQGEIDPVQMKKEILKHIGRYYF</sequence>
<dbReference type="InterPro" id="IPR013740">
    <property type="entry name" value="Redoxin"/>
</dbReference>
<dbReference type="GO" id="GO:0030313">
    <property type="term" value="C:cell envelope"/>
    <property type="evidence" value="ECO:0007669"/>
    <property type="project" value="UniProtKB-SubCell"/>
</dbReference>
<evidence type="ECO:0000256" key="3">
    <source>
        <dbReference type="ARBA" id="ARBA00023284"/>
    </source>
</evidence>
<dbReference type="Gene3D" id="3.40.30.10">
    <property type="entry name" value="Glutaredoxin"/>
    <property type="match status" value="2"/>
</dbReference>
<dbReference type="PANTHER" id="PTHR43640:SF1">
    <property type="entry name" value="THIOREDOXIN-DEPENDENT PEROXIREDOXIN"/>
    <property type="match status" value="1"/>
</dbReference>
<evidence type="ECO:0000256" key="1">
    <source>
        <dbReference type="ARBA" id="ARBA00004196"/>
    </source>
</evidence>
<dbReference type="PROSITE" id="PS00194">
    <property type="entry name" value="THIOREDOXIN_1"/>
    <property type="match status" value="1"/>
</dbReference>
<dbReference type="STRING" id="407022.SAMN05661044_05431"/>
<organism evidence="5 6">
    <name type="scientific">Olivibacter domesticus</name>
    <name type="common">Pseudosphingobacterium domesticum</name>
    <dbReference type="NCBI Taxonomy" id="407022"/>
    <lineage>
        <taxon>Bacteria</taxon>
        <taxon>Pseudomonadati</taxon>
        <taxon>Bacteroidota</taxon>
        <taxon>Sphingobacteriia</taxon>
        <taxon>Sphingobacteriales</taxon>
        <taxon>Sphingobacteriaceae</taxon>
        <taxon>Olivibacter</taxon>
    </lineage>
</organism>
<dbReference type="InterPro" id="IPR013766">
    <property type="entry name" value="Thioredoxin_domain"/>
</dbReference>
<keyword evidence="6" id="KW-1185">Reference proteome</keyword>
<dbReference type="SUPFAM" id="SSF52833">
    <property type="entry name" value="Thioredoxin-like"/>
    <property type="match status" value="2"/>
</dbReference>
<dbReference type="EMBL" id="FOAF01000015">
    <property type="protein sequence ID" value="SEM53589.1"/>
    <property type="molecule type" value="Genomic_DNA"/>
</dbReference>
<dbReference type="InterPro" id="IPR047262">
    <property type="entry name" value="PRX-like1"/>
</dbReference>
<feature type="domain" description="Thioredoxin" evidence="4">
    <location>
        <begin position="37"/>
        <end position="200"/>
    </location>
</feature>
<dbReference type="GO" id="GO:0017004">
    <property type="term" value="P:cytochrome complex assembly"/>
    <property type="evidence" value="ECO:0007669"/>
    <property type="project" value="UniProtKB-KW"/>
</dbReference>
<dbReference type="InterPro" id="IPR000866">
    <property type="entry name" value="AhpC/TSA"/>
</dbReference>
<reference evidence="6" key="1">
    <citation type="submission" date="2016-10" db="EMBL/GenBank/DDBJ databases">
        <authorList>
            <person name="Varghese N."/>
            <person name="Submissions S."/>
        </authorList>
    </citation>
    <scope>NUCLEOTIDE SEQUENCE [LARGE SCALE GENOMIC DNA]</scope>
    <source>
        <strain evidence="6">DSM 18733</strain>
    </source>
</reference>
<dbReference type="Proteomes" id="UP000199421">
    <property type="component" value="Unassembled WGS sequence"/>
</dbReference>
<dbReference type="InterPro" id="IPR017937">
    <property type="entry name" value="Thioredoxin_CS"/>
</dbReference>
<dbReference type="InterPro" id="IPR036249">
    <property type="entry name" value="Thioredoxin-like_sf"/>
</dbReference>
<dbReference type="CDD" id="cd02969">
    <property type="entry name" value="PRX_like1"/>
    <property type="match status" value="1"/>
</dbReference>
<dbReference type="GO" id="GO:0016209">
    <property type="term" value="F:antioxidant activity"/>
    <property type="evidence" value="ECO:0007669"/>
    <property type="project" value="InterPro"/>
</dbReference>
<dbReference type="OrthoDB" id="9809746at2"/>
<protein>
    <submittedName>
        <fullName evidence="5">Peroxiredoxin</fullName>
    </submittedName>
</protein>
<dbReference type="PROSITE" id="PS51352">
    <property type="entry name" value="THIOREDOXIN_2"/>
    <property type="match status" value="2"/>
</dbReference>